<dbReference type="Proteomes" id="UP001152622">
    <property type="component" value="Chromosome 3"/>
</dbReference>
<dbReference type="PANTHER" id="PTHR46670">
    <property type="entry name" value="ENDO/EXONUCLEASE/PHOSPHATASE DOMAIN-CONTAINING PROTEIN"/>
    <property type="match status" value="1"/>
</dbReference>
<evidence type="ECO:0000313" key="3">
    <source>
        <dbReference type="Proteomes" id="UP001152622"/>
    </source>
</evidence>
<feature type="domain" description="Endonuclease/exonuclease/phosphatase" evidence="1">
    <location>
        <begin position="45"/>
        <end position="177"/>
    </location>
</feature>
<evidence type="ECO:0000313" key="2">
    <source>
        <dbReference type="EMBL" id="KAJ8370226.1"/>
    </source>
</evidence>
<dbReference type="GO" id="GO:0003824">
    <property type="term" value="F:catalytic activity"/>
    <property type="evidence" value="ECO:0007669"/>
    <property type="project" value="InterPro"/>
</dbReference>
<feature type="non-terminal residue" evidence="2">
    <location>
        <position position="1"/>
    </location>
</feature>
<dbReference type="OrthoDB" id="419189at2759"/>
<dbReference type="SUPFAM" id="SSF56219">
    <property type="entry name" value="DNase I-like"/>
    <property type="match status" value="1"/>
</dbReference>
<name>A0A9Q1FYV8_SYNKA</name>
<keyword evidence="3" id="KW-1185">Reference proteome</keyword>
<reference evidence="2" key="1">
    <citation type="journal article" date="2023" name="Science">
        <title>Genome structures resolve the early diversification of teleost fishes.</title>
        <authorList>
            <person name="Parey E."/>
            <person name="Louis A."/>
            <person name="Montfort J."/>
            <person name="Bouchez O."/>
            <person name="Roques C."/>
            <person name="Iampietro C."/>
            <person name="Lluch J."/>
            <person name="Castinel A."/>
            <person name="Donnadieu C."/>
            <person name="Desvignes T."/>
            <person name="Floi Bucao C."/>
            <person name="Jouanno E."/>
            <person name="Wen M."/>
            <person name="Mejri S."/>
            <person name="Dirks R."/>
            <person name="Jansen H."/>
            <person name="Henkel C."/>
            <person name="Chen W.J."/>
            <person name="Zahm M."/>
            <person name="Cabau C."/>
            <person name="Klopp C."/>
            <person name="Thompson A.W."/>
            <person name="Robinson-Rechavi M."/>
            <person name="Braasch I."/>
            <person name="Lecointre G."/>
            <person name="Bobe J."/>
            <person name="Postlethwait J.H."/>
            <person name="Berthelot C."/>
            <person name="Roest Crollius H."/>
            <person name="Guiguen Y."/>
        </authorList>
    </citation>
    <scope>NUCLEOTIDE SEQUENCE</scope>
    <source>
        <strain evidence="2">WJC10195</strain>
    </source>
</reference>
<dbReference type="AlphaFoldDB" id="A0A9Q1FYV8"/>
<protein>
    <recommendedName>
        <fullName evidence="1">Endonuclease/exonuclease/phosphatase domain-containing protein</fullName>
    </recommendedName>
</protein>
<sequence>MCLTPIPLCSMPRSRRPNHRRRCPANLVCPPLSSHKELSVVGGLWNCRSAVQKADFITAYVKVKSLHFLALTETWVTPDNTATPAALSAGYSFSHTPRASGRGGGPLGAFLDELDTLLSSFPEDGTPVILLGDFNLQPDSSQLSSVTSLLQSFALTQSPSAATHKGGNQLDLVLTRSCATSELTVTPLHVSYFFISFSLSCPLSLNSASNPPAVMFRRNLHTLSHSSLTTSALSALPPPATFAKMPIDVATSVFNSCLSQSLNSLCPLVSKPARLSPPCPWL</sequence>
<proteinExistence type="predicted"/>
<dbReference type="Gene3D" id="3.60.10.10">
    <property type="entry name" value="Endonuclease/exonuclease/phosphatase"/>
    <property type="match status" value="1"/>
</dbReference>
<evidence type="ECO:0000259" key="1">
    <source>
        <dbReference type="Pfam" id="PF03372"/>
    </source>
</evidence>
<dbReference type="InterPro" id="IPR036691">
    <property type="entry name" value="Endo/exonu/phosph_ase_sf"/>
</dbReference>
<organism evidence="2 3">
    <name type="scientific">Synaphobranchus kaupii</name>
    <name type="common">Kaup's arrowtooth eel</name>
    <dbReference type="NCBI Taxonomy" id="118154"/>
    <lineage>
        <taxon>Eukaryota</taxon>
        <taxon>Metazoa</taxon>
        <taxon>Chordata</taxon>
        <taxon>Craniata</taxon>
        <taxon>Vertebrata</taxon>
        <taxon>Euteleostomi</taxon>
        <taxon>Actinopterygii</taxon>
        <taxon>Neopterygii</taxon>
        <taxon>Teleostei</taxon>
        <taxon>Anguilliformes</taxon>
        <taxon>Synaphobranchidae</taxon>
        <taxon>Synaphobranchus</taxon>
    </lineage>
</organism>
<dbReference type="EMBL" id="JAINUF010000003">
    <property type="protein sequence ID" value="KAJ8370226.1"/>
    <property type="molecule type" value="Genomic_DNA"/>
</dbReference>
<dbReference type="InterPro" id="IPR005135">
    <property type="entry name" value="Endo/exonuclease/phosphatase"/>
</dbReference>
<accession>A0A9Q1FYV8</accession>
<gene>
    <name evidence="2" type="ORF">SKAU_G00102540</name>
</gene>
<dbReference type="Pfam" id="PF03372">
    <property type="entry name" value="Exo_endo_phos"/>
    <property type="match status" value="1"/>
</dbReference>
<comment type="caution">
    <text evidence="2">The sequence shown here is derived from an EMBL/GenBank/DDBJ whole genome shotgun (WGS) entry which is preliminary data.</text>
</comment>
<dbReference type="PANTHER" id="PTHR46670:SF3">
    <property type="entry name" value="ENDONUCLEASE_EXONUCLEASE_PHOSPHATASE DOMAIN-CONTAINING PROTEIN"/>
    <property type="match status" value="1"/>
</dbReference>